<proteinExistence type="predicted"/>
<dbReference type="AlphaFoldDB" id="A0A6N8L157"/>
<accession>A0A6N8L157</accession>
<reference evidence="2 3" key="1">
    <citation type="submission" date="2019-12" db="EMBL/GenBank/DDBJ databases">
        <authorList>
            <person name="Dong K."/>
        </authorList>
    </citation>
    <scope>NUCLEOTIDE SEQUENCE [LARGE SCALE GENOMIC DNA]</scope>
    <source>
        <strain evidence="2 3">JCM 31225</strain>
    </source>
</reference>
<dbReference type="OrthoDB" id="709628at2"/>
<feature type="transmembrane region" description="Helical" evidence="1">
    <location>
        <begin position="20"/>
        <end position="37"/>
    </location>
</feature>
<sequence length="149" mass="17012">MSSNTDTTSYHIHSLHRGKFIWILLGSLFVLGYLLSYADIREIVKIIILLFSIPAALFAGAKFSYQASTWHFNDQTIRIQKPGKDIEIPIADIAYIKNHMRSGGNLLGIYREKKSTPIRIWRNKLFVAQDDFDAMLQQLKALGIEIIMA</sequence>
<dbReference type="Proteomes" id="UP000435036">
    <property type="component" value="Unassembled WGS sequence"/>
</dbReference>
<feature type="transmembrane region" description="Helical" evidence="1">
    <location>
        <begin position="43"/>
        <end position="61"/>
    </location>
</feature>
<keyword evidence="1" id="KW-1133">Transmembrane helix</keyword>
<evidence type="ECO:0008006" key="4">
    <source>
        <dbReference type="Google" id="ProtNLM"/>
    </source>
</evidence>
<gene>
    <name evidence="2" type="ORF">GQF63_15690</name>
</gene>
<protein>
    <recommendedName>
        <fullName evidence="4">PH domain-containing protein</fullName>
    </recommendedName>
</protein>
<keyword evidence="1" id="KW-0472">Membrane</keyword>
<comment type="caution">
    <text evidence="2">The sequence shown here is derived from an EMBL/GenBank/DDBJ whole genome shotgun (WGS) entry which is preliminary data.</text>
</comment>
<name>A0A6N8L157_9SPHI</name>
<dbReference type="RefSeq" id="WP_160370183.1">
    <property type="nucleotide sequence ID" value="NZ_WSQA01000013.1"/>
</dbReference>
<evidence type="ECO:0000256" key="1">
    <source>
        <dbReference type="SAM" id="Phobius"/>
    </source>
</evidence>
<organism evidence="2 3">
    <name type="scientific">Sphingobacterium humi</name>
    <dbReference type="NCBI Taxonomy" id="1796905"/>
    <lineage>
        <taxon>Bacteria</taxon>
        <taxon>Pseudomonadati</taxon>
        <taxon>Bacteroidota</taxon>
        <taxon>Sphingobacteriia</taxon>
        <taxon>Sphingobacteriales</taxon>
        <taxon>Sphingobacteriaceae</taxon>
        <taxon>Sphingobacterium</taxon>
    </lineage>
</organism>
<evidence type="ECO:0000313" key="3">
    <source>
        <dbReference type="Proteomes" id="UP000435036"/>
    </source>
</evidence>
<keyword evidence="1" id="KW-0812">Transmembrane</keyword>
<dbReference type="EMBL" id="WSQA01000013">
    <property type="protein sequence ID" value="MVZ63470.1"/>
    <property type="molecule type" value="Genomic_DNA"/>
</dbReference>
<evidence type="ECO:0000313" key="2">
    <source>
        <dbReference type="EMBL" id="MVZ63470.1"/>
    </source>
</evidence>
<keyword evidence="3" id="KW-1185">Reference proteome</keyword>